<accession>A0A9P7EJF6</accession>
<proteinExistence type="predicted"/>
<dbReference type="EMBL" id="JABBWG010000004">
    <property type="protein sequence ID" value="KAG1823637.1"/>
    <property type="molecule type" value="Genomic_DNA"/>
</dbReference>
<feature type="non-terminal residue" evidence="1">
    <location>
        <position position="1"/>
    </location>
</feature>
<sequence length="81" mass="9128">LKFALPLVFIIGYTVCYLYEPHGSIGLVFHKRAWIQREILPLSPLAGCFEPERISPLYNVSDAVYGGKRFEVQAGVPMRMG</sequence>
<keyword evidence="2" id="KW-1185">Reference proteome</keyword>
<dbReference type="RefSeq" id="XP_041197697.1">
    <property type="nucleotide sequence ID" value="XM_041329223.1"/>
</dbReference>
<dbReference type="GeneID" id="64623240"/>
<comment type="caution">
    <text evidence="1">The sequence shown here is derived from an EMBL/GenBank/DDBJ whole genome shotgun (WGS) entry which is preliminary data.</text>
</comment>
<gene>
    <name evidence="1" type="ORF">BJ212DRAFT_1210469</name>
</gene>
<dbReference type="Proteomes" id="UP000807769">
    <property type="component" value="Unassembled WGS sequence"/>
</dbReference>
<dbReference type="AlphaFoldDB" id="A0A9P7EJF6"/>
<dbReference type="OrthoDB" id="2619304at2759"/>
<name>A0A9P7EJF6_9AGAM</name>
<reference evidence="1" key="1">
    <citation type="journal article" date="2020" name="New Phytol.">
        <title>Comparative genomics reveals dynamic genome evolution in host specialist ectomycorrhizal fungi.</title>
        <authorList>
            <person name="Lofgren L.A."/>
            <person name="Nguyen N.H."/>
            <person name="Vilgalys R."/>
            <person name="Ruytinx J."/>
            <person name="Liao H.L."/>
            <person name="Branco S."/>
            <person name="Kuo A."/>
            <person name="LaButti K."/>
            <person name="Lipzen A."/>
            <person name="Andreopoulos W."/>
            <person name="Pangilinan J."/>
            <person name="Riley R."/>
            <person name="Hundley H."/>
            <person name="Na H."/>
            <person name="Barry K."/>
            <person name="Grigoriev I.V."/>
            <person name="Stajich J.E."/>
            <person name="Kennedy P.G."/>
        </authorList>
    </citation>
    <scope>NUCLEOTIDE SEQUENCE</scope>
    <source>
        <strain evidence="1">MN1</strain>
    </source>
</reference>
<evidence type="ECO:0000313" key="2">
    <source>
        <dbReference type="Proteomes" id="UP000807769"/>
    </source>
</evidence>
<feature type="non-terminal residue" evidence="1">
    <location>
        <position position="81"/>
    </location>
</feature>
<protein>
    <submittedName>
        <fullName evidence="1">Uncharacterized protein</fullName>
    </submittedName>
</protein>
<evidence type="ECO:0000313" key="1">
    <source>
        <dbReference type="EMBL" id="KAG1823637.1"/>
    </source>
</evidence>
<organism evidence="1 2">
    <name type="scientific">Suillus subaureus</name>
    <dbReference type="NCBI Taxonomy" id="48587"/>
    <lineage>
        <taxon>Eukaryota</taxon>
        <taxon>Fungi</taxon>
        <taxon>Dikarya</taxon>
        <taxon>Basidiomycota</taxon>
        <taxon>Agaricomycotina</taxon>
        <taxon>Agaricomycetes</taxon>
        <taxon>Agaricomycetidae</taxon>
        <taxon>Boletales</taxon>
        <taxon>Suillineae</taxon>
        <taxon>Suillaceae</taxon>
        <taxon>Suillus</taxon>
    </lineage>
</organism>